<sequence>MGISNYGVWVAKPTVFTAQRTGKSPHGILTFADGTSKYTSTTANINVKSTTGDTRLVYWNNSSFTNPITTKLAALKPGYTSLAGTPIGKSGNRLDLLRGGLETLTDGAVLSNNIAGANNDLVDNLTAIFNAAIADKATVYLFGSQYVDSGSVAGIHDIHMNQGDSGKGFASDNGTWQDGSFILKFSDGHYEAVFLAFAEQYTQTDDGGQPITTAKTFSQLLNALAETSAAEDQAPRTDENGDSFSHRARRHQPLGPLKWVSESTSGRPSHVVVHDEDEKRRNMKGWKLVDQDRKSHEVGDNEAVNILNGKKVEFPGVKLSKNGGSVELKDGSGNTISDMVYSRFN</sequence>
<gene>
    <name evidence="2" type="ORF">BJ878DRAFT_425475</name>
</gene>
<comment type="caution">
    <text evidence="2">The sequence shown here is derived from an EMBL/GenBank/DDBJ whole genome shotgun (WGS) entry which is preliminary data.</text>
</comment>
<protein>
    <recommendedName>
        <fullName evidence="4">DUF2278 family protein</fullName>
    </recommendedName>
</protein>
<keyword evidence="3" id="KW-1185">Reference proteome</keyword>
<dbReference type="InterPro" id="IPR019268">
    <property type="entry name" value="DUF2278"/>
</dbReference>
<dbReference type="AlphaFoldDB" id="A0A9P7YZ33"/>
<proteinExistence type="predicted"/>
<name>A0A9P7YZ33_9HELO</name>
<feature type="region of interest" description="Disordered" evidence="1">
    <location>
        <begin position="227"/>
        <end position="278"/>
    </location>
</feature>
<evidence type="ECO:0008006" key="4">
    <source>
        <dbReference type="Google" id="ProtNLM"/>
    </source>
</evidence>
<dbReference type="Proteomes" id="UP000887226">
    <property type="component" value="Unassembled WGS sequence"/>
</dbReference>
<reference evidence="2" key="1">
    <citation type="journal article" date="2021" name="IMA Fungus">
        <title>Genomic characterization of three marine fungi, including Emericellopsis atlantica sp. nov. with signatures of a generalist lifestyle and marine biomass degradation.</title>
        <authorList>
            <person name="Hagestad O.C."/>
            <person name="Hou L."/>
            <person name="Andersen J.H."/>
            <person name="Hansen E.H."/>
            <person name="Altermark B."/>
            <person name="Li C."/>
            <person name="Kuhnert E."/>
            <person name="Cox R.J."/>
            <person name="Crous P.W."/>
            <person name="Spatafora J.W."/>
            <person name="Lail K."/>
            <person name="Amirebrahimi M."/>
            <person name="Lipzen A."/>
            <person name="Pangilinan J."/>
            <person name="Andreopoulos W."/>
            <person name="Hayes R.D."/>
            <person name="Ng V."/>
            <person name="Grigoriev I.V."/>
            <person name="Jackson S.A."/>
            <person name="Sutton T.D.S."/>
            <person name="Dobson A.D.W."/>
            <person name="Rama T."/>
        </authorList>
    </citation>
    <scope>NUCLEOTIDE SEQUENCE</scope>
    <source>
        <strain evidence="2">TRa3180A</strain>
    </source>
</reference>
<dbReference type="Pfam" id="PF10042">
    <property type="entry name" value="DUF2278"/>
    <property type="match status" value="1"/>
</dbReference>
<dbReference type="EMBL" id="MU254053">
    <property type="protein sequence ID" value="KAG9242633.1"/>
    <property type="molecule type" value="Genomic_DNA"/>
</dbReference>
<dbReference type="OrthoDB" id="3479226at2759"/>
<evidence type="ECO:0000313" key="2">
    <source>
        <dbReference type="EMBL" id="KAG9242633.1"/>
    </source>
</evidence>
<organism evidence="2 3">
    <name type="scientific">Calycina marina</name>
    <dbReference type="NCBI Taxonomy" id="1763456"/>
    <lineage>
        <taxon>Eukaryota</taxon>
        <taxon>Fungi</taxon>
        <taxon>Dikarya</taxon>
        <taxon>Ascomycota</taxon>
        <taxon>Pezizomycotina</taxon>
        <taxon>Leotiomycetes</taxon>
        <taxon>Helotiales</taxon>
        <taxon>Pezizellaceae</taxon>
        <taxon>Calycina</taxon>
    </lineage>
</organism>
<accession>A0A9P7YZ33</accession>
<evidence type="ECO:0000313" key="3">
    <source>
        <dbReference type="Proteomes" id="UP000887226"/>
    </source>
</evidence>
<evidence type="ECO:0000256" key="1">
    <source>
        <dbReference type="SAM" id="MobiDB-lite"/>
    </source>
</evidence>